<name>A0A6G0VKD4_APHCR</name>
<organism evidence="2 3">
    <name type="scientific">Aphis craccivora</name>
    <name type="common">Cowpea aphid</name>
    <dbReference type="NCBI Taxonomy" id="307492"/>
    <lineage>
        <taxon>Eukaryota</taxon>
        <taxon>Metazoa</taxon>
        <taxon>Ecdysozoa</taxon>
        <taxon>Arthropoda</taxon>
        <taxon>Hexapoda</taxon>
        <taxon>Insecta</taxon>
        <taxon>Pterygota</taxon>
        <taxon>Neoptera</taxon>
        <taxon>Paraneoptera</taxon>
        <taxon>Hemiptera</taxon>
        <taxon>Sternorrhyncha</taxon>
        <taxon>Aphidomorpha</taxon>
        <taxon>Aphidoidea</taxon>
        <taxon>Aphididae</taxon>
        <taxon>Aphidini</taxon>
        <taxon>Aphis</taxon>
        <taxon>Aphis</taxon>
    </lineage>
</organism>
<dbReference type="InterPro" id="IPR048365">
    <property type="entry name" value="TNP-like_RNaseH_N"/>
</dbReference>
<evidence type="ECO:0000313" key="3">
    <source>
        <dbReference type="Proteomes" id="UP000478052"/>
    </source>
</evidence>
<reference evidence="2 3" key="1">
    <citation type="submission" date="2019-08" db="EMBL/GenBank/DDBJ databases">
        <title>Whole genome of Aphis craccivora.</title>
        <authorList>
            <person name="Voronova N.V."/>
            <person name="Shulinski R.S."/>
            <person name="Bandarenka Y.V."/>
            <person name="Zhorov D.G."/>
            <person name="Warner D."/>
        </authorList>
    </citation>
    <scope>NUCLEOTIDE SEQUENCE [LARGE SCALE GENOMIC DNA]</scope>
    <source>
        <strain evidence="2">180601</strain>
        <tissue evidence="2">Whole Body</tissue>
    </source>
</reference>
<keyword evidence="3" id="KW-1185">Reference proteome</keyword>
<proteinExistence type="predicted"/>
<sequence>HLSFKKDHQKHGLLIFDEIFLRESVSVNSKTLNYTGLIDFGEEDEELKDLPKAKNINSKATHGLVFMFQPLADSYTQPIAVFASKGPVNGLTLSKLIVKEVLLLEKCGAYVHGFVSDGAQTNRRVWTEFGISGKLNSPNSSEWEFTDVFEHDYSLAPIVECLKYYIVGYLSHQIMKRTTCSKCKSCLTSPQNYSAEALLTNIKSKGCLKHPNIYLYNLMSAIEDEFQKYCENLTVFDDIVEGLITKFETFTFPCAEHKDYIISYSIKYYISMRMRQYTRQTNQDKSKENLKKKKLSKFCKT</sequence>
<comment type="caution">
    <text evidence="2">The sequence shown here is derived from an EMBL/GenBank/DDBJ whole genome shotgun (WGS) entry which is preliminary data.</text>
</comment>
<dbReference type="AlphaFoldDB" id="A0A6G0VKD4"/>
<dbReference type="OrthoDB" id="6592552at2759"/>
<feature type="domain" description="Transposable element P transposase-like RNase H" evidence="1">
    <location>
        <begin position="5"/>
        <end position="130"/>
    </location>
</feature>
<dbReference type="Proteomes" id="UP000478052">
    <property type="component" value="Unassembled WGS sequence"/>
</dbReference>
<feature type="non-terminal residue" evidence="2">
    <location>
        <position position="1"/>
    </location>
</feature>
<protein>
    <recommendedName>
        <fullName evidence="1">Transposable element P transposase-like RNase H domain-containing protein</fullName>
    </recommendedName>
</protein>
<gene>
    <name evidence="2" type="ORF">FWK35_00037623</name>
</gene>
<evidence type="ECO:0000259" key="1">
    <source>
        <dbReference type="Pfam" id="PF21787"/>
    </source>
</evidence>
<accession>A0A6G0VKD4</accession>
<evidence type="ECO:0000313" key="2">
    <source>
        <dbReference type="EMBL" id="KAF0692399.1"/>
    </source>
</evidence>
<dbReference type="EMBL" id="VUJU01015718">
    <property type="protein sequence ID" value="KAF0692399.1"/>
    <property type="molecule type" value="Genomic_DNA"/>
</dbReference>
<dbReference type="Pfam" id="PF21787">
    <property type="entry name" value="TNP-like_RNaseH_N"/>
    <property type="match status" value="1"/>
</dbReference>